<proteinExistence type="predicted"/>
<gene>
    <name evidence="2" type="ORF">SAMN04488524_1251</name>
</gene>
<reference evidence="3" key="1">
    <citation type="submission" date="2017-04" db="EMBL/GenBank/DDBJ databases">
        <authorList>
            <person name="Varghese N."/>
            <person name="Submissions S."/>
        </authorList>
    </citation>
    <scope>NUCLEOTIDE SEQUENCE [LARGE SCALE GENOMIC DNA]</scope>
    <source>
        <strain evidence="3">DSM 12126</strain>
    </source>
</reference>
<dbReference type="Pfam" id="PF12771">
    <property type="entry name" value="SusD-like_2"/>
    <property type="match status" value="1"/>
</dbReference>
<feature type="chain" id="PRO_5012461535" evidence="1">
    <location>
        <begin position="23"/>
        <end position="600"/>
    </location>
</feature>
<dbReference type="Proteomes" id="UP000192756">
    <property type="component" value="Unassembled WGS sequence"/>
</dbReference>
<accession>A0A1W2A8Y0</accession>
<name>A0A1W2A8Y0_9SPHI</name>
<keyword evidence="3" id="KW-1185">Reference proteome</keyword>
<sequence>MKTIRYFIICCLCLSIFTSACKKELDDAFHNPEINPNKGSLFPGLFNGMLYTWKFYIQDYGEWWWELQGSGGLGIAGYTQVSQRYITDRYPWFADFDNLTGDVAFGADGQIWNNRFKDYYAGTGQGDDFARGMRNWAIMKNELPNLAGQQLDDNAVFYSLATVLKGQGALITVDFYNSIPYSEAFRGAEAIFFAKYDDPKEVYVSVLNDMKKAYEELPGLYAKMSIPGKAIFAQQDIAFKGDIQKWLQYINATRLKYAVRISGVEEAIAKQHIQDVLSKNNLPTMDFTFPFATDHDPQSGGTWIRGLNEGWPATFIPNIIMKRLNKGLPAYEPGIDDPRLPVLALPTKYSNLAVTPQIGDYRGVSYDADGQKPAYVAGERYYTGTPSTGDINQVFIQNSKSLYNWATFALNRKFPIYMMSLAETDLLLAEISLKNLGTTGKTPGDHIKDAIVNSTNFWYTVNALSTYEISRPLLHPPKPSPAIVDTYANTIRTQFNAQGNLEDQMEVLMQQKYLHLNLMGPYELWAELRRTRHPKLEPMTFNAKVMKPMPERLKYPSSEQQTNTENYLKVRAEDNFTSPIFWVPAAKRNVKPYWDNYNYQ</sequence>
<protein>
    <submittedName>
        <fullName evidence="2">Starch-binding associating with outer membrane</fullName>
    </submittedName>
</protein>
<evidence type="ECO:0000313" key="3">
    <source>
        <dbReference type="Proteomes" id="UP000192756"/>
    </source>
</evidence>
<feature type="signal peptide" evidence="1">
    <location>
        <begin position="1"/>
        <end position="22"/>
    </location>
</feature>
<keyword evidence="1" id="KW-0732">Signal</keyword>
<evidence type="ECO:0000256" key="1">
    <source>
        <dbReference type="SAM" id="SignalP"/>
    </source>
</evidence>
<dbReference type="InterPro" id="IPR011990">
    <property type="entry name" value="TPR-like_helical_dom_sf"/>
</dbReference>
<dbReference type="EMBL" id="FWXT01000001">
    <property type="protein sequence ID" value="SMC57100.1"/>
    <property type="molecule type" value="Genomic_DNA"/>
</dbReference>
<dbReference type="InterPro" id="IPR041662">
    <property type="entry name" value="SusD-like_2"/>
</dbReference>
<dbReference type="PROSITE" id="PS51257">
    <property type="entry name" value="PROKAR_LIPOPROTEIN"/>
    <property type="match status" value="1"/>
</dbReference>
<dbReference type="AlphaFoldDB" id="A0A1W2A8Y0"/>
<dbReference type="SUPFAM" id="SSF48452">
    <property type="entry name" value="TPR-like"/>
    <property type="match status" value="1"/>
</dbReference>
<dbReference type="RefSeq" id="WP_144008876.1">
    <property type="nucleotide sequence ID" value="NZ_FWXT01000001.1"/>
</dbReference>
<evidence type="ECO:0000313" key="2">
    <source>
        <dbReference type="EMBL" id="SMC57100.1"/>
    </source>
</evidence>
<dbReference type="STRING" id="151894.SAMN04488524_1251"/>
<dbReference type="OrthoDB" id="9766256at2"/>
<organism evidence="2 3">
    <name type="scientific">Pedobacter africanus</name>
    <dbReference type="NCBI Taxonomy" id="151894"/>
    <lineage>
        <taxon>Bacteria</taxon>
        <taxon>Pseudomonadati</taxon>
        <taxon>Bacteroidota</taxon>
        <taxon>Sphingobacteriia</taxon>
        <taxon>Sphingobacteriales</taxon>
        <taxon>Sphingobacteriaceae</taxon>
        <taxon>Pedobacter</taxon>
    </lineage>
</organism>
<dbReference type="Gene3D" id="1.25.40.390">
    <property type="match status" value="1"/>
</dbReference>